<evidence type="ECO:0000313" key="2">
    <source>
        <dbReference type="Proteomes" id="UP000002402"/>
    </source>
</evidence>
<dbReference type="Proteomes" id="UP000002402">
    <property type="component" value="Chromosome"/>
</dbReference>
<dbReference type="EMBL" id="CP000113">
    <property type="protein sequence ID" value="ABF92583.1"/>
    <property type="molecule type" value="Genomic_DNA"/>
</dbReference>
<dbReference type="OrthoDB" id="49490at2"/>
<dbReference type="EnsemblBacteria" id="ABF92583">
    <property type="protein sequence ID" value="ABF92583"/>
    <property type="gene ID" value="MXAN_0566"/>
</dbReference>
<dbReference type="Pfam" id="PF00756">
    <property type="entry name" value="Esterase"/>
    <property type="match status" value="1"/>
</dbReference>
<dbReference type="Gene3D" id="3.40.50.1820">
    <property type="entry name" value="alpha/beta hydrolase"/>
    <property type="match status" value="1"/>
</dbReference>
<accession>Q1DET8</accession>
<proteinExistence type="predicted"/>
<dbReference type="InterPro" id="IPR050583">
    <property type="entry name" value="Mycobacterial_A85_antigen"/>
</dbReference>
<dbReference type="GO" id="GO:0016787">
    <property type="term" value="F:hydrolase activity"/>
    <property type="evidence" value="ECO:0007669"/>
    <property type="project" value="UniProtKB-KW"/>
</dbReference>
<dbReference type="AlphaFoldDB" id="Q1DET8"/>
<keyword evidence="1" id="KW-0378">Hydrolase</keyword>
<dbReference type="eggNOG" id="COG2819">
    <property type="taxonomic scope" value="Bacteria"/>
</dbReference>
<organism evidence="1 2">
    <name type="scientific">Myxococcus xanthus (strain DK1622)</name>
    <dbReference type="NCBI Taxonomy" id="246197"/>
    <lineage>
        <taxon>Bacteria</taxon>
        <taxon>Pseudomonadati</taxon>
        <taxon>Myxococcota</taxon>
        <taxon>Myxococcia</taxon>
        <taxon>Myxococcales</taxon>
        <taxon>Cystobacterineae</taxon>
        <taxon>Myxococcaceae</taxon>
        <taxon>Myxococcus</taxon>
    </lineage>
</organism>
<dbReference type="ESTHER" id="myxxd-q1det8">
    <property type="family name" value="A85-IroE-IroD-Fes-Yiel"/>
</dbReference>
<protein>
    <submittedName>
        <fullName evidence="1">Hydrolase</fullName>
    </submittedName>
</protein>
<dbReference type="PANTHER" id="PTHR48098:SF6">
    <property type="entry name" value="FERRI-BACILLIBACTIN ESTERASE BESA"/>
    <property type="match status" value="1"/>
</dbReference>
<reference evidence="1 2" key="1">
    <citation type="journal article" date="2006" name="Proc. Natl. Acad. Sci. U.S.A.">
        <title>Evolution of sensory complexity recorded in a myxobacterial genome.</title>
        <authorList>
            <person name="Goldman B.S."/>
            <person name="Nierman W.C."/>
            <person name="Kaiser D."/>
            <person name="Slater S.C."/>
            <person name="Durkin A.S."/>
            <person name="Eisen J.A."/>
            <person name="Ronning C.M."/>
            <person name="Barbazuk W.B."/>
            <person name="Blanchard M."/>
            <person name="Field C."/>
            <person name="Halling C."/>
            <person name="Hinkle G."/>
            <person name="Iartchuk O."/>
            <person name="Kim H.S."/>
            <person name="Mackenzie C."/>
            <person name="Madupu R."/>
            <person name="Miller N."/>
            <person name="Shvartsbeyn A."/>
            <person name="Sullivan S.A."/>
            <person name="Vaudin M."/>
            <person name="Wiegand R."/>
            <person name="Kaplan H.B."/>
        </authorList>
    </citation>
    <scope>NUCLEOTIDE SEQUENCE [LARGE SCALE GENOMIC DNA]</scope>
    <source>
        <strain evidence="2">DK1622</strain>
    </source>
</reference>
<name>Q1DET8_MYXXD</name>
<dbReference type="STRING" id="246197.MXAN_0566"/>
<dbReference type="SUPFAM" id="SSF53474">
    <property type="entry name" value="alpha/beta-Hydrolases"/>
    <property type="match status" value="1"/>
</dbReference>
<gene>
    <name evidence="1" type="ordered locus">MXAN_0566</name>
</gene>
<evidence type="ECO:0000313" key="1">
    <source>
        <dbReference type="EMBL" id="ABF92583.1"/>
    </source>
</evidence>
<keyword evidence="2" id="KW-1185">Reference proteome</keyword>
<sequence length="285" mass="32232">MVRPSPVHPRGQRFPAGHPLQVCWHPVPMGHVHIVRDFPSPQEGFARTVRVYTPHAYDAMPGHRFPVLYMHDGQNVFAHPESALFETWCANLALEHGVGEGSLEPWLIVAVDSGVGRVHDYSPWNEPRSPMHARGEAYGRFLVEHLKPLVDRTYRTRPEPQWTGAMGSSLGGLISLYLGCRYPEVFGRIGALSPTVTWGANQLFGAWSAHSRRWTRIYLDAGAHEYTDASGVPVYYGESTRAFYEHLKHLGYADHELALVLDPHGGHHERDWQRRLPSAMRWLLG</sequence>
<dbReference type="KEGG" id="mxa:MXAN_0566"/>
<dbReference type="InterPro" id="IPR000801">
    <property type="entry name" value="Esterase-like"/>
</dbReference>
<dbReference type="InterPro" id="IPR029058">
    <property type="entry name" value="AB_hydrolase_fold"/>
</dbReference>
<dbReference type="HOGENOM" id="CLU_039834_1_2_7"/>
<dbReference type="PANTHER" id="PTHR48098">
    <property type="entry name" value="ENTEROCHELIN ESTERASE-RELATED"/>
    <property type="match status" value="1"/>
</dbReference>